<comment type="caution">
    <text evidence="2">The sequence shown here is derived from an EMBL/GenBank/DDBJ whole genome shotgun (WGS) entry which is preliminary data.</text>
</comment>
<sequence length="183" mass="19709">MKLRSILGLAFWLALSTALNAQPTIFFQPDDAVISGGLCNTPLFCMEVHVDAIPNMAGYDIGIIFKPEHLNFLDAREGDIFALAGHPAVFFWSLRTGTTLDTVFVNAADLGGSVSGSGHLFSLCFEPPWLDEAVGSPLVFVRSLVRDSANADVPVVTSDGAISVYCPTAIGISRWGTIKSFWR</sequence>
<keyword evidence="1" id="KW-0732">Signal</keyword>
<name>A0ABV6YQI0_UNCEI</name>
<dbReference type="Gene3D" id="2.60.40.680">
    <property type="match status" value="1"/>
</dbReference>
<feature type="signal peptide" evidence="1">
    <location>
        <begin position="1"/>
        <end position="21"/>
    </location>
</feature>
<proteinExistence type="predicted"/>
<evidence type="ECO:0000313" key="2">
    <source>
        <dbReference type="EMBL" id="MFC1800334.1"/>
    </source>
</evidence>
<dbReference type="InterPro" id="IPR008965">
    <property type="entry name" value="CBM2/CBM3_carb-bd_dom_sf"/>
</dbReference>
<protein>
    <recommendedName>
        <fullName evidence="4">Cohesin domain-containing protein</fullName>
    </recommendedName>
</protein>
<gene>
    <name evidence="2" type="ORF">ACFL2Z_05475</name>
</gene>
<dbReference type="SUPFAM" id="SSF49384">
    <property type="entry name" value="Carbohydrate-binding domain"/>
    <property type="match status" value="1"/>
</dbReference>
<evidence type="ECO:0000313" key="3">
    <source>
        <dbReference type="Proteomes" id="UP001594288"/>
    </source>
</evidence>
<dbReference type="Proteomes" id="UP001594288">
    <property type="component" value="Unassembled WGS sequence"/>
</dbReference>
<evidence type="ECO:0000256" key="1">
    <source>
        <dbReference type="SAM" id="SignalP"/>
    </source>
</evidence>
<evidence type="ECO:0008006" key="4">
    <source>
        <dbReference type="Google" id="ProtNLM"/>
    </source>
</evidence>
<organism evidence="2 3">
    <name type="scientific">Eiseniibacteriota bacterium</name>
    <dbReference type="NCBI Taxonomy" id="2212470"/>
    <lineage>
        <taxon>Bacteria</taxon>
        <taxon>Candidatus Eiseniibacteriota</taxon>
    </lineage>
</organism>
<keyword evidence="3" id="KW-1185">Reference proteome</keyword>
<dbReference type="EMBL" id="JBHPEI010000122">
    <property type="protein sequence ID" value="MFC1800334.1"/>
    <property type="molecule type" value="Genomic_DNA"/>
</dbReference>
<reference evidence="2 3" key="1">
    <citation type="submission" date="2024-09" db="EMBL/GenBank/DDBJ databases">
        <authorList>
            <person name="D'Angelo T."/>
        </authorList>
    </citation>
    <scope>NUCLEOTIDE SEQUENCE [LARGE SCALE GENOMIC DNA]</scope>
    <source>
        <strain evidence="2">SAG AM-311-F02</strain>
    </source>
</reference>
<accession>A0ABV6YQI0</accession>
<feature type="chain" id="PRO_5045572971" description="Cohesin domain-containing protein" evidence="1">
    <location>
        <begin position="22"/>
        <end position="183"/>
    </location>
</feature>